<protein>
    <submittedName>
        <fullName evidence="2">Uncharacterized protein</fullName>
    </submittedName>
</protein>
<evidence type="ECO:0000256" key="1">
    <source>
        <dbReference type="SAM" id="MobiDB-lite"/>
    </source>
</evidence>
<gene>
    <name evidence="2" type="ORF">E2C01_017417</name>
</gene>
<sequence>MEEKQCRPAMARQTGVSSSSTAIKHAGDKGVTCLRCLASYRATGLGLGGLFAYRKMWYWSRNGHGEEGGAGWLCNCFLLR</sequence>
<evidence type="ECO:0000313" key="2">
    <source>
        <dbReference type="EMBL" id="MPC24336.1"/>
    </source>
</evidence>
<organism evidence="2 3">
    <name type="scientific">Portunus trituberculatus</name>
    <name type="common">Swimming crab</name>
    <name type="synonym">Neptunus trituberculatus</name>
    <dbReference type="NCBI Taxonomy" id="210409"/>
    <lineage>
        <taxon>Eukaryota</taxon>
        <taxon>Metazoa</taxon>
        <taxon>Ecdysozoa</taxon>
        <taxon>Arthropoda</taxon>
        <taxon>Crustacea</taxon>
        <taxon>Multicrustacea</taxon>
        <taxon>Malacostraca</taxon>
        <taxon>Eumalacostraca</taxon>
        <taxon>Eucarida</taxon>
        <taxon>Decapoda</taxon>
        <taxon>Pleocyemata</taxon>
        <taxon>Brachyura</taxon>
        <taxon>Eubrachyura</taxon>
        <taxon>Portunoidea</taxon>
        <taxon>Portunidae</taxon>
        <taxon>Portuninae</taxon>
        <taxon>Portunus</taxon>
    </lineage>
</organism>
<dbReference type="EMBL" id="VSRR010001319">
    <property type="protein sequence ID" value="MPC24336.1"/>
    <property type="molecule type" value="Genomic_DNA"/>
</dbReference>
<name>A0A5B7DTR4_PORTR</name>
<evidence type="ECO:0000313" key="3">
    <source>
        <dbReference type="Proteomes" id="UP000324222"/>
    </source>
</evidence>
<proteinExistence type="predicted"/>
<reference evidence="2 3" key="1">
    <citation type="submission" date="2019-05" db="EMBL/GenBank/DDBJ databases">
        <title>Another draft genome of Portunus trituberculatus and its Hox gene families provides insights of decapod evolution.</title>
        <authorList>
            <person name="Jeong J.-H."/>
            <person name="Song I."/>
            <person name="Kim S."/>
            <person name="Choi T."/>
            <person name="Kim D."/>
            <person name="Ryu S."/>
            <person name="Kim W."/>
        </authorList>
    </citation>
    <scope>NUCLEOTIDE SEQUENCE [LARGE SCALE GENOMIC DNA]</scope>
    <source>
        <tissue evidence="2">Muscle</tissue>
    </source>
</reference>
<accession>A0A5B7DTR4</accession>
<dbReference type="AlphaFoldDB" id="A0A5B7DTR4"/>
<comment type="caution">
    <text evidence="2">The sequence shown here is derived from an EMBL/GenBank/DDBJ whole genome shotgun (WGS) entry which is preliminary data.</text>
</comment>
<keyword evidence="3" id="KW-1185">Reference proteome</keyword>
<dbReference type="Proteomes" id="UP000324222">
    <property type="component" value="Unassembled WGS sequence"/>
</dbReference>
<feature type="region of interest" description="Disordered" evidence="1">
    <location>
        <begin position="1"/>
        <end position="20"/>
    </location>
</feature>